<dbReference type="EMBL" id="JAJFZV010000009">
    <property type="protein sequence ID" value="MCC3297983.1"/>
    <property type="molecule type" value="Genomic_DNA"/>
</dbReference>
<evidence type="ECO:0000313" key="5">
    <source>
        <dbReference type="Proteomes" id="UP001139158"/>
    </source>
</evidence>
<dbReference type="AlphaFoldDB" id="A0A9X1MDF8"/>
<dbReference type="PRINTS" id="PR00359">
    <property type="entry name" value="BP450"/>
</dbReference>
<dbReference type="PANTHER" id="PTHR46696:SF6">
    <property type="entry name" value="P450, PUTATIVE (EUROFUNG)-RELATED"/>
    <property type="match status" value="1"/>
</dbReference>
<dbReference type="Pfam" id="PF00067">
    <property type="entry name" value="p450"/>
    <property type="match status" value="1"/>
</dbReference>
<keyword evidence="2" id="KW-0408">Iron</keyword>
<dbReference type="GO" id="GO:0005506">
    <property type="term" value="F:iron ion binding"/>
    <property type="evidence" value="ECO:0007669"/>
    <property type="project" value="InterPro"/>
</dbReference>
<dbReference type="PROSITE" id="PS00086">
    <property type="entry name" value="CYTOCHROME_P450"/>
    <property type="match status" value="1"/>
</dbReference>
<protein>
    <submittedName>
        <fullName evidence="4">Cytochrome P450</fullName>
    </submittedName>
</protein>
<keyword evidence="2" id="KW-0479">Metal-binding</keyword>
<dbReference type="InterPro" id="IPR002397">
    <property type="entry name" value="Cyt_P450_B"/>
</dbReference>
<name>A0A9X1MDF8_9MICC</name>
<evidence type="ECO:0000256" key="2">
    <source>
        <dbReference type="RuleBase" id="RU000461"/>
    </source>
</evidence>
<evidence type="ECO:0000313" key="4">
    <source>
        <dbReference type="EMBL" id="MCC3297983.1"/>
    </source>
</evidence>
<feature type="region of interest" description="Disordered" evidence="3">
    <location>
        <begin position="1"/>
        <end position="35"/>
    </location>
</feature>
<comment type="caution">
    <text evidence="4">The sequence shown here is derived from an EMBL/GenBank/DDBJ whole genome shotgun (WGS) entry which is preliminary data.</text>
</comment>
<dbReference type="Proteomes" id="UP001139158">
    <property type="component" value="Unassembled WGS sequence"/>
</dbReference>
<accession>A0A9X1MDF8</accession>
<reference evidence="4" key="1">
    <citation type="submission" date="2021-10" db="EMBL/GenBank/DDBJ databases">
        <title>Novel species in genus Arthrobacter.</title>
        <authorList>
            <person name="Liu Y."/>
        </authorList>
    </citation>
    <scope>NUCLEOTIDE SEQUENCE</scope>
    <source>
        <strain evidence="4">Zg-Y453</strain>
    </source>
</reference>
<dbReference type="SUPFAM" id="SSF48264">
    <property type="entry name" value="Cytochrome P450"/>
    <property type="match status" value="1"/>
</dbReference>
<proteinExistence type="inferred from homology"/>
<keyword evidence="2" id="KW-0560">Oxidoreductase</keyword>
<evidence type="ECO:0000256" key="1">
    <source>
        <dbReference type="ARBA" id="ARBA00010617"/>
    </source>
</evidence>
<keyword evidence="2" id="KW-0349">Heme</keyword>
<dbReference type="GO" id="GO:0016705">
    <property type="term" value="F:oxidoreductase activity, acting on paired donors, with incorporation or reduction of molecular oxygen"/>
    <property type="evidence" value="ECO:0007669"/>
    <property type="project" value="InterPro"/>
</dbReference>
<evidence type="ECO:0000256" key="3">
    <source>
        <dbReference type="SAM" id="MobiDB-lite"/>
    </source>
</evidence>
<sequence>MGQCPYGFAASGERSTRTGAPDGTRPSEWSPALDESFGSAHRDYAELRQTNPFPWSEDFGGFWSATTYEDIVRITQDDDLFITSVQNVVPHVPRSSRRPPLHFDPPEHTAYREAIDPVLRRSIVRSHEAVFRASATELVQGLLAKDSGADGVRDFAAPFVMDCFASFLGVPASLTRHIRDIGVRYSFAIQDMDEAVIGECSAELYRIAEAVYRERLAAGADSAQDLVTSLHEAALNPDNHITEKTAIATIRQMIVAGMGAPQAVLGSCLVHLAQDQDLQQHLRQNPADLPAAIEEFLRLHAPYRVFARTAKRDTVVHGRTIREAEPVALLFPSGNRDETVFPEPDKFVLRRPNNSHLAFGRGAHKCPAATLGRLELLVALEVLLERTERFELAGDVAMMNWLEYGPRAVPLHLVGRTAAGASRVLNPGIGQ</sequence>
<dbReference type="InterPro" id="IPR001128">
    <property type="entry name" value="Cyt_P450"/>
</dbReference>
<keyword evidence="5" id="KW-1185">Reference proteome</keyword>
<gene>
    <name evidence="4" type="ORF">LJ757_09225</name>
</gene>
<comment type="similarity">
    <text evidence="1 2">Belongs to the cytochrome P450 family.</text>
</comment>
<dbReference type="PANTHER" id="PTHR46696">
    <property type="entry name" value="P450, PUTATIVE (EUROFUNG)-RELATED"/>
    <property type="match status" value="1"/>
</dbReference>
<dbReference type="InterPro" id="IPR017972">
    <property type="entry name" value="Cyt_P450_CS"/>
</dbReference>
<organism evidence="4 5">
    <name type="scientific">Arthrobacter caoxuetaonis</name>
    <dbReference type="NCBI Taxonomy" id="2886935"/>
    <lineage>
        <taxon>Bacteria</taxon>
        <taxon>Bacillati</taxon>
        <taxon>Actinomycetota</taxon>
        <taxon>Actinomycetes</taxon>
        <taxon>Micrococcales</taxon>
        <taxon>Micrococcaceae</taxon>
        <taxon>Arthrobacter</taxon>
    </lineage>
</organism>
<keyword evidence="2" id="KW-0503">Monooxygenase</keyword>
<dbReference type="RefSeq" id="WP_227895859.1">
    <property type="nucleotide sequence ID" value="NZ_CP099466.1"/>
</dbReference>
<dbReference type="GO" id="GO:0004497">
    <property type="term" value="F:monooxygenase activity"/>
    <property type="evidence" value="ECO:0007669"/>
    <property type="project" value="UniProtKB-KW"/>
</dbReference>
<dbReference type="GO" id="GO:0020037">
    <property type="term" value="F:heme binding"/>
    <property type="evidence" value="ECO:0007669"/>
    <property type="project" value="InterPro"/>
</dbReference>
<dbReference type="Gene3D" id="1.10.630.10">
    <property type="entry name" value="Cytochrome P450"/>
    <property type="match status" value="1"/>
</dbReference>
<dbReference type="InterPro" id="IPR036396">
    <property type="entry name" value="Cyt_P450_sf"/>
</dbReference>